<proteinExistence type="predicted"/>
<sequence length="34" mass="3947">MPWKLSWRTIIAHQVIIASHRSNVCQAKTPTSER</sequence>
<protein>
    <submittedName>
        <fullName evidence="1">Uncharacterized protein</fullName>
    </submittedName>
</protein>
<dbReference type="EMBL" id="GBRH01272829">
    <property type="protein sequence ID" value="JAD25066.1"/>
    <property type="molecule type" value="Transcribed_RNA"/>
</dbReference>
<reference evidence="1" key="1">
    <citation type="submission" date="2014-09" db="EMBL/GenBank/DDBJ databases">
        <authorList>
            <person name="Magalhaes I.L.F."/>
            <person name="Oliveira U."/>
            <person name="Santos F.R."/>
            <person name="Vidigal T.H.D.A."/>
            <person name="Brescovit A.D."/>
            <person name="Santos A.J."/>
        </authorList>
    </citation>
    <scope>NUCLEOTIDE SEQUENCE</scope>
    <source>
        <tissue evidence="1">Shoot tissue taken approximately 20 cm above the soil surface</tissue>
    </source>
</reference>
<accession>A0A0A8YGU0</accession>
<dbReference type="AlphaFoldDB" id="A0A0A8YGU0"/>
<evidence type="ECO:0000313" key="1">
    <source>
        <dbReference type="EMBL" id="JAD25066.1"/>
    </source>
</evidence>
<name>A0A0A8YGU0_ARUDO</name>
<reference evidence="1" key="2">
    <citation type="journal article" date="2015" name="Data Brief">
        <title>Shoot transcriptome of the giant reed, Arundo donax.</title>
        <authorList>
            <person name="Barrero R.A."/>
            <person name="Guerrero F.D."/>
            <person name="Moolhuijzen P."/>
            <person name="Goolsby J.A."/>
            <person name="Tidwell J."/>
            <person name="Bellgard S.E."/>
            <person name="Bellgard M.I."/>
        </authorList>
    </citation>
    <scope>NUCLEOTIDE SEQUENCE</scope>
    <source>
        <tissue evidence="1">Shoot tissue taken approximately 20 cm above the soil surface</tissue>
    </source>
</reference>
<organism evidence="1">
    <name type="scientific">Arundo donax</name>
    <name type="common">Giant reed</name>
    <name type="synonym">Donax arundinaceus</name>
    <dbReference type="NCBI Taxonomy" id="35708"/>
    <lineage>
        <taxon>Eukaryota</taxon>
        <taxon>Viridiplantae</taxon>
        <taxon>Streptophyta</taxon>
        <taxon>Embryophyta</taxon>
        <taxon>Tracheophyta</taxon>
        <taxon>Spermatophyta</taxon>
        <taxon>Magnoliopsida</taxon>
        <taxon>Liliopsida</taxon>
        <taxon>Poales</taxon>
        <taxon>Poaceae</taxon>
        <taxon>PACMAD clade</taxon>
        <taxon>Arundinoideae</taxon>
        <taxon>Arundineae</taxon>
        <taxon>Arundo</taxon>
    </lineage>
</organism>